<protein>
    <submittedName>
        <fullName evidence="2">Uncharacterized protein</fullName>
    </submittedName>
</protein>
<sequence length="250" mass="28230">MKLAFPKIDNDAEQKMTTSTSARKEETIETVSTILNLNVQSSNLIPKYEKKKKGLLIIELHQKKNGQLTSSMKIKTKRRSNSFDEELSKQHSKDIHKKRLARRSSVGDIDHVHVTHVLTHPTATKSLPVDDIRPSIIESTIRLDDVDENLQSARLVEMNDSKTPVKTALPRTLRTTDEPRPSQIDTIHLTSTNSKVNVSAASTDNDEKYTPKGVHVKHIKTIKKKTKPTTTVAPLHSVIEEEKKDNNDHE</sequence>
<evidence type="ECO:0000313" key="3">
    <source>
        <dbReference type="Proteomes" id="UP000663874"/>
    </source>
</evidence>
<gene>
    <name evidence="2" type="ORF">FNK824_LOCUS7518</name>
</gene>
<dbReference type="AlphaFoldDB" id="A0A818SU63"/>
<comment type="caution">
    <text evidence="2">The sequence shown here is derived from an EMBL/GenBank/DDBJ whole genome shotgun (WGS) entry which is preliminary data.</text>
</comment>
<feature type="region of interest" description="Disordered" evidence="1">
    <location>
        <begin position="74"/>
        <end position="106"/>
    </location>
</feature>
<evidence type="ECO:0000313" key="2">
    <source>
        <dbReference type="EMBL" id="CAF3675952.1"/>
    </source>
</evidence>
<organism evidence="2 3">
    <name type="scientific">Rotaria sordida</name>
    <dbReference type="NCBI Taxonomy" id="392033"/>
    <lineage>
        <taxon>Eukaryota</taxon>
        <taxon>Metazoa</taxon>
        <taxon>Spiralia</taxon>
        <taxon>Gnathifera</taxon>
        <taxon>Rotifera</taxon>
        <taxon>Eurotatoria</taxon>
        <taxon>Bdelloidea</taxon>
        <taxon>Philodinida</taxon>
        <taxon>Philodinidae</taxon>
        <taxon>Rotaria</taxon>
    </lineage>
</organism>
<dbReference type="Proteomes" id="UP000663874">
    <property type="component" value="Unassembled WGS sequence"/>
</dbReference>
<dbReference type="EMBL" id="CAJOBE010000701">
    <property type="protein sequence ID" value="CAF3675952.1"/>
    <property type="molecule type" value="Genomic_DNA"/>
</dbReference>
<evidence type="ECO:0000256" key="1">
    <source>
        <dbReference type="SAM" id="MobiDB-lite"/>
    </source>
</evidence>
<proteinExistence type="predicted"/>
<feature type="region of interest" description="Disordered" evidence="1">
    <location>
        <begin position="1"/>
        <end position="24"/>
    </location>
</feature>
<accession>A0A818SU63</accession>
<reference evidence="2" key="1">
    <citation type="submission" date="2021-02" db="EMBL/GenBank/DDBJ databases">
        <authorList>
            <person name="Nowell W R."/>
        </authorList>
    </citation>
    <scope>NUCLEOTIDE SEQUENCE</scope>
</reference>
<name>A0A818SU63_9BILA</name>